<dbReference type="EMBL" id="PQXK01000118">
    <property type="protein sequence ID" value="TGO36653.1"/>
    <property type="molecule type" value="Genomic_DNA"/>
</dbReference>
<proteinExistence type="predicted"/>
<evidence type="ECO:0000313" key="1">
    <source>
        <dbReference type="EMBL" id="TGO36653.1"/>
    </source>
</evidence>
<dbReference type="AlphaFoldDB" id="A0A4Z1GSR9"/>
<dbReference type="Proteomes" id="UP000297814">
    <property type="component" value="Unassembled WGS sequence"/>
</dbReference>
<accession>A0A4Z1GSR9</accession>
<gene>
    <name evidence="1" type="ORF">BHYA_0118g00070</name>
</gene>
<reference evidence="1 2" key="1">
    <citation type="submission" date="2017-12" db="EMBL/GenBank/DDBJ databases">
        <title>Comparative genomics of Botrytis spp.</title>
        <authorList>
            <person name="Valero-Jimenez C.A."/>
            <person name="Tapia P."/>
            <person name="Veloso J."/>
            <person name="Silva-Moreno E."/>
            <person name="Staats M."/>
            <person name="Valdes J.H."/>
            <person name="Van Kan J.A.L."/>
        </authorList>
    </citation>
    <scope>NUCLEOTIDE SEQUENCE [LARGE SCALE GENOMIC DNA]</scope>
    <source>
        <strain evidence="1 2">Bh0001</strain>
    </source>
</reference>
<protein>
    <submittedName>
        <fullName evidence="1">Uncharacterized protein</fullName>
    </submittedName>
</protein>
<sequence length="61" mass="6930">MEVHVADSDSTNSRVFLQRPFMIHPALIHDVQSHMKTHQDPTKIQANFNTPFLGGVVIVEF</sequence>
<evidence type="ECO:0000313" key="2">
    <source>
        <dbReference type="Proteomes" id="UP000297814"/>
    </source>
</evidence>
<keyword evidence="2" id="KW-1185">Reference proteome</keyword>
<comment type="caution">
    <text evidence="1">The sequence shown here is derived from an EMBL/GenBank/DDBJ whole genome shotgun (WGS) entry which is preliminary data.</text>
</comment>
<organism evidence="1 2">
    <name type="scientific">Botrytis hyacinthi</name>
    <dbReference type="NCBI Taxonomy" id="278943"/>
    <lineage>
        <taxon>Eukaryota</taxon>
        <taxon>Fungi</taxon>
        <taxon>Dikarya</taxon>
        <taxon>Ascomycota</taxon>
        <taxon>Pezizomycotina</taxon>
        <taxon>Leotiomycetes</taxon>
        <taxon>Helotiales</taxon>
        <taxon>Sclerotiniaceae</taxon>
        <taxon>Botrytis</taxon>
    </lineage>
</organism>
<name>A0A4Z1GSR9_9HELO</name>